<gene>
    <name evidence="5" type="ORF">GCM10009668_26230</name>
</gene>
<name>A0ABN1TWE7_9ACTN</name>
<dbReference type="Pfam" id="PF00106">
    <property type="entry name" value="adh_short"/>
    <property type="match status" value="1"/>
</dbReference>
<dbReference type="CDD" id="cd05233">
    <property type="entry name" value="SDR_c"/>
    <property type="match status" value="1"/>
</dbReference>
<accession>A0ABN1TWE7</accession>
<feature type="domain" description="Ketoreductase" evidence="4">
    <location>
        <begin position="11"/>
        <end position="199"/>
    </location>
</feature>
<evidence type="ECO:0000313" key="5">
    <source>
        <dbReference type="EMBL" id="GAA1105547.1"/>
    </source>
</evidence>
<keyword evidence="2" id="KW-0521">NADP</keyword>
<dbReference type="PANTHER" id="PTHR43391">
    <property type="entry name" value="RETINOL DEHYDROGENASE-RELATED"/>
    <property type="match status" value="1"/>
</dbReference>
<dbReference type="InterPro" id="IPR002347">
    <property type="entry name" value="SDR_fam"/>
</dbReference>
<dbReference type="InterPro" id="IPR057326">
    <property type="entry name" value="KR_dom"/>
</dbReference>
<evidence type="ECO:0000259" key="4">
    <source>
        <dbReference type="SMART" id="SM00822"/>
    </source>
</evidence>
<evidence type="ECO:0000256" key="2">
    <source>
        <dbReference type="ARBA" id="ARBA00022857"/>
    </source>
</evidence>
<sequence length="271" mass="27903">MTIHADDLAGRPIVVSGAGSGIGAALAYRAAVEHRMTAVVADVDAARAEQVAAAITGAGGKAQALAVDVSDPASVDALRARALDAYGAPALLVCNAGVEMTGAVWEIEPRDWQRVQAINVNGAFLMARAFLPAMLQTEQPGHVLCTSSIGGISIGAGQSAYLVSKHAIRVFAQTLAADLEAADARIGVSILLPGAVRTRIFDDAASTGSAGAEEMRSALASHLANDGITPEQVAEIAFAGVLEGRRWIHTHPEMSEQVLSEHLADLTAGVR</sequence>
<reference evidence="6" key="1">
    <citation type="journal article" date="2019" name="Int. J. Syst. Evol. Microbiol.">
        <title>The Global Catalogue of Microorganisms (GCM) 10K type strain sequencing project: providing services to taxonomists for standard genome sequencing and annotation.</title>
        <authorList>
            <consortium name="The Broad Institute Genomics Platform"/>
            <consortium name="The Broad Institute Genome Sequencing Center for Infectious Disease"/>
            <person name="Wu L."/>
            <person name="Ma J."/>
        </authorList>
    </citation>
    <scope>NUCLEOTIDE SEQUENCE [LARGE SCALE GENOMIC DNA]</scope>
    <source>
        <strain evidence="6">JCM 13008</strain>
    </source>
</reference>
<evidence type="ECO:0000256" key="1">
    <source>
        <dbReference type="ARBA" id="ARBA00006484"/>
    </source>
</evidence>
<keyword evidence="6" id="KW-1185">Reference proteome</keyword>
<protein>
    <submittedName>
        <fullName evidence="5">SDR family NAD(P)-dependent oxidoreductase</fullName>
    </submittedName>
</protein>
<proteinExistence type="inferred from homology"/>
<keyword evidence="3" id="KW-0560">Oxidoreductase</keyword>
<comment type="caution">
    <text evidence="5">The sequence shown here is derived from an EMBL/GenBank/DDBJ whole genome shotgun (WGS) entry which is preliminary data.</text>
</comment>
<dbReference type="EMBL" id="BAAALG010000011">
    <property type="protein sequence ID" value="GAA1105547.1"/>
    <property type="molecule type" value="Genomic_DNA"/>
</dbReference>
<evidence type="ECO:0000313" key="6">
    <source>
        <dbReference type="Proteomes" id="UP001501581"/>
    </source>
</evidence>
<dbReference type="InterPro" id="IPR036291">
    <property type="entry name" value="NAD(P)-bd_dom_sf"/>
</dbReference>
<evidence type="ECO:0000256" key="3">
    <source>
        <dbReference type="ARBA" id="ARBA00023002"/>
    </source>
</evidence>
<dbReference type="Gene3D" id="3.40.50.720">
    <property type="entry name" value="NAD(P)-binding Rossmann-like Domain"/>
    <property type="match status" value="1"/>
</dbReference>
<dbReference type="RefSeq" id="WP_343995134.1">
    <property type="nucleotide sequence ID" value="NZ_BAAALG010000011.1"/>
</dbReference>
<dbReference type="SUPFAM" id="SSF51735">
    <property type="entry name" value="NAD(P)-binding Rossmann-fold domains"/>
    <property type="match status" value="1"/>
</dbReference>
<dbReference type="PRINTS" id="PR00081">
    <property type="entry name" value="GDHRDH"/>
</dbReference>
<comment type="similarity">
    <text evidence="1">Belongs to the short-chain dehydrogenases/reductases (SDR) family.</text>
</comment>
<organism evidence="5 6">
    <name type="scientific">Nocardioides dubius</name>
    <dbReference type="NCBI Taxonomy" id="317019"/>
    <lineage>
        <taxon>Bacteria</taxon>
        <taxon>Bacillati</taxon>
        <taxon>Actinomycetota</taxon>
        <taxon>Actinomycetes</taxon>
        <taxon>Propionibacteriales</taxon>
        <taxon>Nocardioidaceae</taxon>
        <taxon>Nocardioides</taxon>
    </lineage>
</organism>
<dbReference type="Proteomes" id="UP001501581">
    <property type="component" value="Unassembled WGS sequence"/>
</dbReference>
<dbReference type="SMART" id="SM00822">
    <property type="entry name" value="PKS_KR"/>
    <property type="match status" value="1"/>
</dbReference>
<dbReference type="PANTHER" id="PTHR43391:SF14">
    <property type="entry name" value="DEHYDROGENASE_REDUCTASE SDR FAMILY PROTEIN 7-LIKE"/>
    <property type="match status" value="1"/>
</dbReference>